<dbReference type="PANTHER" id="PTHR33990">
    <property type="entry name" value="PROTEIN YJDN-RELATED"/>
    <property type="match status" value="1"/>
</dbReference>
<accession>A0A6N7W7T0</accession>
<dbReference type="Pfam" id="PF06983">
    <property type="entry name" value="3-dmu-9_3-mt"/>
    <property type="match status" value="1"/>
</dbReference>
<proteinExistence type="predicted"/>
<evidence type="ECO:0000313" key="2">
    <source>
        <dbReference type="EMBL" id="MSS84316.1"/>
    </source>
</evidence>
<dbReference type="EMBL" id="VULO01000006">
    <property type="protein sequence ID" value="MSS84316.1"/>
    <property type="molecule type" value="Genomic_DNA"/>
</dbReference>
<dbReference type="InterPro" id="IPR029068">
    <property type="entry name" value="Glyas_Bleomycin-R_OHBP_Dase"/>
</dbReference>
<dbReference type="RefSeq" id="WP_154544564.1">
    <property type="nucleotide sequence ID" value="NZ_VULO01000006.1"/>
</dbReference>
<name>A0A6N7W7T0_9ACTO</name>
<organism evidence="2 3">
    <name type="scientific">Scrofimicrobium canadense</name>
    <dbReference type="NCBI Taxonomy" id="2652290"/>
    <lineage>
        <taxon>Bacteria</taxon>
        <taxon>Bacillati</taxon>
        <taxon>Actinomycetota</taxon>
        <taxon>Actinomycetes</taxon>
        <taxon>Actinomycetales</taxon>
        <taxon>Actinomycetaceae</taxon>
        <taxon>Scrofimicrobium</taxon>
    </lineage>
</organism>
<dbReference type="InterPro" id="IPR028973">
    <property type="entry name" value="PhnB-like"/>
</dbReference>
<sequence length="155" mass="16637">MWKNIIVNNIQTKESILISPYLSFSGNCEEAFTWYANIFGGKITHLSRYGDIPADPDNPLGEEINRQVMHAELELADGGKISGADSLTPLASGSTVALHASLPLESDAEETFKALSNEGTVIAPLTTNPPPDDTGVSGALVDRYGFTWIISGIKE</sequence>
<comment type="caution">
    <text evidence="2">The sequence shown here is derived from an EMBL/GenBank/DDBJ whole genome shotgun (WGS) entry which is preliminary data.</text>
</comment>
<evidence type="ECO:0000259" key="1">
    <source>
        <dbReference type="Pfam" id="PF06983"/>
    </source>
</evidence>
<dbReference type="Gene3D" id="3.10.180.10">
    <property type="entry name" value="2,3-Dihydroxybiphenyl 1,2-Dioxygenase, domain 1"/>
    <property type="match status" value="1"/>
</dbReference>
<evidence type="ECO:0000313" key="3">
    <source>
        <dbReference type="Proteomes" id="UP000470875"/>
    </source>
</evidence>
<keyword evidence="3" id="KW-1185">Reference proteome</keyword>
<reference evidence="2 3" key="1">
    <citation type="submission" date="2019-08" db="EMBL/GenBank/DDBJ databases">
        <title>In-depth cultivation of the pig gut microbiome towards novel bacterial diversity and tailored functional studies.</title>
        <authorList>
            <person name="Wylensek D."/>
            <person name="Hitch T.C.A."/>
            <person name="Clavel T."/>
        </authorList>
    </citation>
    <scope>NUCLEOTIDE SEQUENCE [LARGE SCALE GENOMIC DNA]</scope>
    <source>
        <strain evidence="2 3">WB03_NA08</strain>
    </source>
</reference>
<dbReference type="PANTHER" id="PTHR33990:SF1">
    <property type="entry name" value="PROTEIN YJDN"/>
    <property type="match status" value="1"/>
</dbReference>
<feature type="domain" description="PhnB-like" evidence="1">
    <location>
        <begin position="18"/>
        <end position="150"/>
    </location>
</feature>
<dbReference type="SUPFAM" id="SSF54593">
    <property type="entry name" value="Glyoxalase/Bleomycin resistance protein/Dihydroxybiphenyl dioxygenase"/>
    <property type="match status" value="1"/>
</dbReference>
<gene>
    <name evidence="2" type="ORF">FYJ24_05955</name>
</gene>
<protein>
    <submittedName>
        <fullName evidence="2">VOC family protein</fullName>
    </submittedName>
</protein>
<dbReference type="AlphaFoldDB" id="A0A6N7W7T0"/>
<dbReference type="Proteomes" id="UP000470875">
    <property type="component" value="Unassembled WGS sequence"/>
</dbReference>